<evidence type="ECO:0000313" key="1">
    <source>
        <dbReference type="EMBL" id="PKI47846.1"/>
    </source>
</evidence>
<gene>
    <name evidence="1" type="ORF">CRG98_031807</name>
</gene>
<keyword evidence="2" id="KW-1185">Reference proteome</keyword>
<dbReference type="AlphaFoldDB" id="A0A2I0IWT9"/>
<organism evidence="1 2">
    <name type="scientific">Punica granatum</name>
    <name type="common">Pomegranate</name>
    <dbReference type="NCBI Taxonomy" id="22663"/>
    <lineage>
        <taxon>Eukaryota</taxon>
        <taxon>Viridiplantae</taxon>
        <taxon>Streptophyta</taxon>
        <taxon>Embryophyta</taxon>
        <taxon>Tracheophyta</taxon>
        <taxon>Spermatophyta</taxon>
        <taxon>Magnoliopsida</taxon>
        <taxon>eudicotyledons</taxon>
        <taxon>Gunneridae</taxon>
        <taxon>Pentapetalae</taxon>
        <taxon>rosids</taxon>
        <taxon>malvids</taxon>
        <taxon>Myrtales</taxon>
        <taxon>Lythraceae</taxon>
        <taxon>Punica</taxon>
    </lineage>
</organism>
<dbReference type="STRING" id="22663.A0A2I0IWT9"/>
<accession>A0A2I0IWT9</accession>
<proteinExistence type="predicted"/>
<dbReference type="PANTHER" id="PTHR33168">
    <property type="entry name" value="STRESS INDUCED PROTEIN-RELATED"/>
    <property type="match status" value="1"/>
</dbReference>
<protein>
    <submittedName>
        <fullName evidence="1">Uncharacterized protein</fullName>
    </submittedName>
</protein>
<sequence length="202" mass="23186">MDACSHCGAIKCCISHGPEHSYYRPTMPFNELLIMGSKALPTWRVLWRKIKGKMKKRTPRWSSASFRVAYDPFTYAQNFDQGCTLADPDILSRSFSARFAVPSRIFEQTAVNFCISILLPLLPSNLSFHRKPTIGLKVKLLSVKCWKWNTIADNMPVETPSKTPEMLRKVVDRFNWFVRVHLTRGVHGYRVYPESVGNYPNG</sequence>
<name>A0A2I0IWT9_PUNGR</name>
<evidence type="ECO:0000313" key="2">
    <source>
        <dbReference type="Proteomes" id="UP000233551"/>
    </source>
</evidence>
<dbReference type="EMBL" id="PGOL01002454">
    <property type="protein sequence ID" value="PKI47846.1"/>
    <property type="molecule type" value="Genomic_DNA"/>
</dbReference>
<reference evidence="1 2" key="1">
    <citation type="submission" date="2017-11" db="EMBL/GenBank/DDBJ databases">
        <title>De-novo sequencing of pomegranate (Punica granatum L.) genome.</title>
        <authorList>
            <person name="Akparov Z."/>
            <person name="Amiraslanov A."/>
            <person name="Hajiyeva S."/>
            <person name="Abbasov M."/>
            <person name="Kaur K."/>
            <person name="Hamwieh A."/>
            <person name="Solovyev V."/>
            <person name="Salamov A."/>
            <person name="Braich B."/>
            <person name="Kosarev P."/>
            <person name="Mahmoud A."/>
            <person name="Hajiyev E."/>
            <person name="Babayeva S."/>
            <person name="Izzatullayeva V."/>
            <person name="Mammadov A."/>
            <person name="Mammadov A."/>
            <person name="Sharifova S."/>
            <person name="Ojaghi J."/>
            <person name="Eynullazada K."/>
            <person name="Bayramov B."/>
            <person name="Abdulazimova A."/>
            <person name="Shahmuradov I."/>
        </authorList>
    </citation>
    <scope>NUCLEOTIDE SEQUENCE [LARGE SCALE GENOMIC DNA]</scope>
    <source>
        <strain evidence="2">cv. AG2017</strain>
        <tissue evidence="1">Leaf</tissue>
    </source>
</reference>
<dbReference type="Proteomes" id="UP000233551">
    <property type="component" value="Unassembled WGS sequence"/>
</dbReference>
<comment type="caution">
    <text evidence="1">The sequence shown here is derived from an EMBL/GenBank/DDBJ whole genome shotgun (WGS) entry which is preliminary data.</text>
</comment>